<dbReference type="AlphaFoldDB" id="A0A4Z0V7Y2"/>
<feature type="domain" description="RNA polymerase sigma-70 ECF-like HTH" evidence="5">
    <location>
        <begin position="119"/>
        <end position="165"/>
    </location>
</feature>
<evidence type="ECO:0000256" key="1">
    <source>
        <dbReference type="ARBA" id="ARBA00010641"/>
    </source>
</evidence>
<protein>
    <recommendedName>
        <fullName evidence="5">RNA polymerase sigma-70 ECF-like HTH domain-containing protein</fullName>
    </recommendedName>
</protein>
<dbReference type="Gene3D" id="1.10.10.10">
    <property type="entry name" value="Winged helix-like DNA-binding domain superfamily/Winged helix DNA-binding domain"/>
    <property type="match status" value="1"/>
</dbReference>
<dbReference type="InterPro" id="IPR036388">
    <property type="entry name" value="WH-like_DNA-bd_sf"/>
</dbReference>
<evidence type="ECO:0000256" key="2">
    <source>
        <dbReference type="ARBA" id="ARBA00023015"/>
    </source>
</evidence>
<proteinExistence type="inferred from homology"/>
<reference evidence="6 7" key="1">
    <citation type="submission" date="2019-02" db="EMBL/GenBank/DDBJ databases">
        <title>Isolation and identification of novel species under the genus Muribaculum.</title>
        <authorList>
            <person name="Miyake S."/>
            <person name="Ding Y."/>
            <person name="Low A."/>
            <person name="Soh M."/>
            <person name="Seedorf H."/>
        </authorList>
    </citation>
    <scope>NUCLEOTIDE SEQUENCE [LARGE SCALE GENOMIC DNA]</scope>
    <source>
        <strain evidence="6 7">TLL-A3</strain>
    </source>
</reference>
<dbReference type="EMBL" id="SJSA01000001">
    <property type="protein sequence ID" value="TGG40337.1"/>
    <property type="molecule type" value="Genomic_DNA"/>
</dbReference>
<dbReference type="PANTHER" id="PTHR43133">
    <property type="entry name" value="RNA POLYMERASE ECF-TYPE SIGMA FACTO"/>
    <property type="match status" value="1"/>
</dbReference>
<keyword evidence="7" id="KW-1185">Reference proteome</keyword>
<evidence type="ECO:0000313" key="6">
    <source>
        <dbReference type="EMBL" id="TGG40337.1"/>
    </source>
</evidence>
<evidence type="ECO:0000259" key="5">
    <source>
        <dbReference type="Pfam" id="PF07638"/>
    </source>
</evidence>
<dbReference type="InterPro" id="IPR039425">
    <property type="entry name" value="RNA_pol_sigma-70-like"/>
</dbReference>
<sequence length="170" mass="18933">MSSMDICNKLMRLHPNLLNYAFMLTSSRDAAKDLLKETTAMALTAGTGASVDDENLKGWAFGIMRSIFEKNFSQGVSRQRSVTVSSRRECDIHELSFSRIGDESLPEGTYACSEVTCVLEGLSEEYRKPAEMYFAGYSMKEIAQRLNISTCVAEQRVSYSKGRLRAGLAK</sequence>
<gene>
    <name evidence="6" type="ORF">EZ315_06425</name>
</gene>
<dbReference type="GO" id="GO:0016987">
    <property type="term" value="F:sigma factor activity"/>
    <property type="evidence" value="ECO:0007669"/>
    <property type="project" value="UniProtKB-KW"/>
</dbReference>
<dbReference type="GO" id="GO:0006352">
    <property type="term" value="P:DNA-templated transcription initiation"/>
    <property type="evidence" value="ECO:0007669"/>
    <property type="project" value="InterPro"/>
</dbReference>
<dbReference type="PANTHER" id="PTHR43133:SF25">
    <property type="entry name" value="RNA POLYMERASE SIGMA FACTOR RFAY-RELATED"/>
    <property type="match status" value="1"/>
</dbReference>
<keyword evidence="3" id="KW-0731">Sigma factor</keyword>
<accession>A0A4Z0V7Y2</accession>
<organism evidence="6 7">
    <name type="scientific">Duncaniella freteri</name>
    <dbReference type="NCBI Taxonomy" id="2530391"/>
    <lineage>
        <taxon>Bacteria</taxon>
        <taxon>Pseudomonadati</taxon>
        <taxon>Bacteroidota</taxon>
        <taxon>Bacteroidia</taxon>
        <taxon>Bacteroidales</taxon>
        <taxon>Muribaculaceae</taxon>
        <taxon>Duncaniella</taxon>
    </lineage>
</organism>
<keyword evidence="4" id="KW-0804">Transcription</keyword>
<keyword evidence="2" id="KW-0805">Transcription regulation</keyword>
<evidence type="ECO:0000256" key="3">
    <source>
        <dbReference type="ARBA" id="ARBA00023082"/>
    </source>
</evidence>
<dbReference type="InterPro" id="IPR013325">
    <property type="entry name" value="RNA_pol_sigma_r2"/>
</dbReference>
<dbReference type="Pfam" id="PF07638">
    <property type="entry name" value="Sigma70_ECF"/>
    <property type="match status" value="1"/>
</dbReference>
<comment type="caution">
    <text evidence="6">The sequence shown here is derived from an EMBL/GenBank/DDBJ whole genome shotgun (WGS) entry which is preliminary data.</text>
</comment>
<name>A0A4Z0V7Y2_9BACT</name>
<comment type="similarity">
    <text evidence="1">Belongs to the sigma-70 factor family. ECF subfamily.</text>
</comment>
<dbReference type="SUPFAM" id="SSF88659">
    <property type="entry name" value="Sigma3 and sigma4 domains of RNA polymerase sigma factors"/>
    <property type="match status" value="1"/>
</dbReference>
<dbReference type="SUPFAM" id="SSF88946">
    <property type="entry name" value="Sigma2 domain of RNA polymerase sigma factors"/>
    <property type="match status" value="1"/>
</dbReference>
<dbReference type="InterPro" id="IPR013324">
    <property type="entry name" value="RNA_pol_sigma_r3/r4-like"/>
</dbReference>
<dbReference type="Proteomes" id="UP000297635">
    <property type="component" value="Unassembled WGS sequence"/>
</dbReference>
<dbReference type="InterPro" id="IPR053812">
    <property type="entry name" value="HTH_Sigma70_ECF-like"/>
</dbReference>
<evidence type="ECO:0000313" key="7">
    <source>
        <dbReference type="Proteomes" id="UP000297635"/>
    </source>
</evidence>
<evidence type="ECO:0000256" key="4">
    <source>
        <dbReference type="ARBA" id="ARBA00023163"/>
    </source>
</evidence>